<evidence type="ECO:0000256" key="1">
    <source>
        <dbReference type="SAM" id="MobiDB-lite"/>
    </source>
</evidence>
<evidence type="ECO:0000256" key="2">
    <source>
        <dbReference type="SAM" id="Phobius"/>
    </source>
</evidence>
<keyword evidence="4" id="KW-1185">Reference proteome</keyword>
<evidence type="ECO:0000313" key="3">
    <source>
        <dbReference type="EMBL" id="MFB9469705.1"/>
    </source>
</evidence>
<evidence type="ECO:0000313" key="4">
    <source>
        <dbReference type="Proteomes" id="UP001589568"/>
    </source>
</evidence>
<accession>A0ABV5NHD4</accession>
<organism evidence="3 4">
    <name type="scientific">Nonomuraea salmonea</name>
    <dbReference type="NCBI Taxonomy" id="46181"/>
    <lineage>
        <taxon>Bacteria</taxon>
        <taxon>Bacillati</taxon>
        <taxon>Actinomycetota</taxon>
        <taxon>Actinomycetes</taxon>
        <taxon>Streptosporangiales</taxon>
        <taxon>Streptosporangiaceae</taxon>
        <taxon>Nonomuraea</taxon>
    </lineage>
</organism>
<feature type="transmembrane region" description="Helical" evidence="2">
    <location>
        <begin position="70"/>
        <end position="92"/>
    </location>
</feature>
<protein>
    <submittedName>
        <fullName evidence="3">DUF6223 family protein</fullName>
    </submittedName>
</protein>
<keyword evidence="2" id="KW-1133">Transmembrane helix</keyword>
<comment type="caution">
    <text evidence="3">The sequence shown here is derived from an EMBL/GenBank/DDBJ whole genome shotgun (WGS) entry which is preliminary data.</text>
</comment>
<gene>
    <name evidence="3" type="ORF">ACFFR3_09315</name>
</gene>
<keyword evidence="2" id="KW-0472">Membrane</keyword>
<reference evidence="3 4" key="1">
    <citation type="submission" date="2024-09" db="EMBL/GenBank/DDBJ databases">
        <authorList>
            <person name="Sun Q."/>
            <person name="Mori K."/>
        </authorList>
    </citation>
    <scope>NUCLEOTIDE SEQUENCE [LARGE SCALE GENOMIC DNA]</scope>
    <source>
        <strain evidence="3 4">JCM 3324</strain>
    </source>
</reference>
<feature type="transmembrane region" description="Helical" evidence="2">
    <location>
        <begin position="39"/>
        <end position="58"/>
    </location>
</feature>
<dbReference type="EMBL" id="JBHMCF010000008">
    <property type="protein sequence ID" value="MFB9469705.1"/>
    <property type="molecule type" value="Genomic_DNA"/>
</dbReference>
<sequence>MRGVGQGGTVRQRVQREPEPHPQHVRPARPTGRLGRRGATIALTAGLATAVIGGWIIAAAEGGPGTGYGIVGGYVDLAMARIALLLGALALLRSRRTT</sequence>
<keyword evidence="2" id="KW-0812">Transmembrane</keyword>
<proteinExistence type="predicted"/>
<dbReference type="Pfam" id="PF19733">
    <property type="entry name" value="DUF6223"/>
    <property type="match status" value="1"/>
</dbReference>
<dbReference type="InterPro" id="IPR045770">
    <property type="entry name" value="DUF6223"/>
</dbReference>
<feature type="region of interest" description="Disordered" evidence="1">
    <location>
        <begin position="1"/>
        <end position="34"/>
    </location>
</feature>
<dbReference type="Proteomes" id="UP001589568">
    <property type="component" value="Unassembled WGS sequence"/>
</dbReference>
<name>A0ABV5NHD4_9ACTN</name>
<dbReference type="RefSeq" id="WP_345407905.1">
    <property type="nucleotide sequence ID" value="NZ_BAAAXS010000001.1"/>
</dbReference>